<evidence type="ECO:0000256" key="3">
    <source>
        <dbReference type="ARBA" id="ARBA00022670"/>
    </source>
</evidence>
<dbReference type="Pfam" id="PF22936">
    <property type="entry name" value="Pol_BBD"/>
    <property type="match status" value="1"/>
</dbReference>
<keyword evidence="7" id="KW-0255">Endonuclease</keyword>
<dbReference type="GO" id="GO:0006310">
    <property type="term" value="P:DNA recombination"/>
    <property type="evidence" value="ECO:0007669"/>
    <property type="project" value="UniProtKB-KW"/>
</dbReference>
<dbReference type="GO" id="GO:0006508">
    <property type="term" value="P:proteolysis"/>
    <property type="evidence" value="ECO:0007669"/>
    <property type="project" value="UniProtKB-KW"/>
</dbReference>
<evidence type="ECO:0000313" key="21">
    <source>
        <dbReference type="Proteomes" id="UP001165121"/>
    </source>
</evidence>
<keyword evidence="21" id="KW-1185">Reference proteome</keyword>
<feature type="region of interest" description="Disordered" evidence="18">
    <location>
        <begin position="619"/>
        <end position="640"/>
    </location>
</feature>
<evidence type="ECO:0000256" key="10">
    <source>
        <dbReference type="ARBA" id="ARBA00022842"/>
    </source>
</evidence>
<keyword evidence="8" id="KW-0378">Hydrolase</keyword>
<evidence type="ECO:0000256" key="6">
    <source>
        <dbReference type="ARBA" id="ARBA00022741"/>
    </source>
</evidence>
<comment type="function">
    <text evidence="1">The aspartyl protease (PR) mediates the proteolytic cleavages of the Gag and Gag-Pol polyproteins after assembly of the VLP.</text>
</comment>
<reference evidence="20" key="1">
    <citation type="submission" date="2023-04" db="EMBL/GenBank/DDBJ databases">
        <title>Phytophthora fragariaefolia NBRC 109709.</title>
        <authorList>
            <person name="Ichikawa N."/>
            <person name="Sato H."/>
            <person name="Tonouchi N."/>
        </authorList>
    </citation>
    <scope>NUCLEOTIDE SEQUENCE</scope>
    <source>
        <strain evidence="20">NBRC 109709</strain>
    </source>
</reference>
<keyword evidence="14" id="KW-0917">Virion maturation</keyword>
<evidence type="ECO:0000256" key="11">
    <source>
        <dbReference type="ARBA" id="ARBA00022908"/>
    </source>
</evidence>
<accession>A0A9W6Y7M9</accession>
<evidence type="ECO:0000256" key="13">
    <source>
        <dbReference type="ARBA" id="ARBA00022932"/>
    </source>
</evidence>
<dbReference type="EMBL" id="BSXT01003468">
    <property type="protein sequence ID" value="GMF54260.1"/>
    <property type="molecule type" value="Genomic_DNA"/>
</dbReference>
<dbReference type="GO" id="GO:0005524">
    <property type="term" value="F:ATP binding"/>
    <property type="evidence" value="ECO:0007669"/>
    <property type="project" value="UniProtKB-KW"/>
</dbReference>
<evidence type="ECO:0000256" key="7">
    <source>
        <dbReference type="ARBA" id="ARBA00022759"/>
    </source>
</evidence>
<keyword evidence="11" id="KW-0229">DNA integration</keyword>
<dbReference type="GO" id="GO:0015074">
    <property type="term" value="P:DNA integration"/>
    <property type="evidence" value="ECO:0007669"/>
    <property type="project" value="UniProtKB-KW"/>
</dbReference>
<evidence type="ECO:0000256" key="14">
    <source>
        <dbReference type="ARBA" id="ARBA00023113"/>
    </source>
</evidence>
<dbReference type="PANTHER" id="PTHR42648:SF11">
    <property type="entry name" value="TRANSPOSON TY4-P GAG-POL POLYPROTEIN"/>
    <property type="match status" value="1"/>
</dbReference>
<dbReference type="GO" id="GO:0008233">
    <property type="term" value="F:peptidase activity"/>
    <property type="evidence" value="ECO:0007669"/>
    <property type="project" value="UniProtKB-KW"/>
</dbReference>
<keyword evidence="13" id="KW-0239">DNA-directed DNA polymerase</keyword>
<gene>
    <name evidence="20" type="ORF">Pfra01_002260000</name>
</gene>
<dbReference type="GO" id="GO:0003887">
    <property type="term" value="F:DNA-directed DNA polymerase activity"/>
    <property type="evidence" value="ECO:0007669"/>
    <property type="project" value="UniProtKB-KW"/>
</dbReference>
<keyword evidence="10" id="KW-0460">Magnesium</keyword>
<feature type="domain" description="CCHC-type" evidence="19">
    <location>
        <begin position="264"/>
        <end position="279"/>
    </location>
</feature>
<evidence type="ECO:0000256" key="5">
    <source>
        <dbReference type="ARBA" id="ARBA00022723"/>
    </source>
</evidence>
<dbReference type="InterPro" id="IPR001878">
    <property type="entry name" value="Znf_CCHC"/>
</dbReference>
<dbReference type="InterPro" id="IPR012337">
    <property type="entry name" value="RNaseH-like_sf"/>
</dbReference>
<keyword evidence="6" id="KW-0547">Nucleotide-binding</keyword>
<evidence type="ECO:0000256" key="17">
    <source>
        <dbReference type="PROSITE-ProRule" id="PRU00047"/>
    </source>
</evidence>
<organism evidence="20 21">
    <name type="scientific">Phytophthora fragariaefolia</name>
    <dbReference type="NCBI Taxonomy" id="1490495"/>
    <lineage>
        <taxon>Eukaryota</taxon>
        <taxon>Sar</taxon>
        <taxon>Stramenopiles</taxon>
        <taxon>Oomycota</taxon>
        <taxon>Peronosporomycetes</taxon>
        <taxon>Peronosporales</taxon>
        <taxon>Peronosporaceae</taxon>
        <taxon>Phytophthora</taxon>
    </lineage>
</organism>
<proteinExistence type="predicted"/>
<comment type="caution">
    <text evidence="20">The sequence shown here is derived from an EMBL/GenBank/DDBJ whole genome shotgun (WGS) entry which is preliminary data.</text>
</comment>
<dbReference type="OrthoDB" id="112006at2759"/>
<keyword evidence="13" id="KW-0548">Nucleotidyltransferase</keyword>
<evidence type="ECO:0000256" key="4">
    <source>
        <dbReference type="ARBA" id="ARBA00022722"/>
    </source>
</evidence>
<protein>
    <submittedName>
        <fullName evidence="20">Unnamed protein product</fullName>
    </submittedName>
</protein>
<evidence type="ECO:0000259" key="19">
    <source>
        <dbReference type="PROSITE" id="PS50158"/>
    </source>
</evidence>
<dbReference type="GO" id="GO:0004519">
    <property type="term" value="F:endonuclease activity"/>
    <property type="evidence" value="ECO:0007669"/>
    <property type="project" value="UniProtKB-KW"/>
</dbReference>
<keyword evidence="15" id="KW-0233">DNA recombination</keyword>
<keyword evidence="4" id="KW-0540">Nuclease</keyword>
<feature type="compositionally biased region" description="Basic and acidic residues" evidence="18">
    <location>
        <begin position="10"/>
        <end position="28"/>
    </location>
</feature>
<dbReference type="Proteomes" id="UP001165121">
    <property type="component" value="Unassembled WGS sequence"/>
</dbReference>
<keyword evidence="17" id="KW-0862">Zinc</keyword>
<dbReference type="Pfam" id="PF13976">
    <property type="entry name" value="gag_pre-integrs"/>
    <property type="match status" value="1"/>
</dbReference>
<dbReference type="InterPro" id="IPR036397">
    <property type="entry name" value="RNaseH_sf"/>
</dbReference>
<dbReference type="SUPFAM" id="SSF53098">
    <property type="entry name" value="Ribonuclease H-like"/>
    <property type="match status" value="1"/>
</dbReference>
<keyword evidence="2" id="KW-1188">Viral release from host cell</keyword>
<keyword evidence="5" id="KW-0479">Metal-binding</keyword>
<keyword evidence="3" id="KW-0645">Protease</keyword>
<dbReference type="PROSITE" id="PS50158">
    <property type="entry name" value="ZF_CCHC"/>
    <property type="match status" value="1"/>
</dbReference>
<evidence type="ECO:0000313" key="20">
    <source>
        <dbReference type="EMBL" id="GMF54260.1"/>
    </source>
</evidence>
<keyword evidence="12" id="KW-0695">RNA-directed DNA polymerase</keyword>
<evidence type="ECO:0000256" key="15">
    <source>
        <dbReference type="ARBA" id="ARBA00023172"/>
    </source>
</evidence>
<evidence type="ECO:0000256" key="16">
    <source>
        <dbReference type="ARBA" id="ARBA00023268"/>
    </source>
</evidence>
<keyword evidence="9" id="KW-0067">ATP-binding</keyword>
<keyword evidence="13" id="KW-0808">Transferase</keyword>
<dbReference type="InterPro" id="IPR039537">
    <property type="entry name" value="Retrotran_Ty1/copia-like"/>
</dbReference>
<name>A0A9W6Y7M9_9STRA</name>
<dbReference type="GO" id="GO:0003676">
    <property type="term" value="F:nucleic acid binding"/>
    <property type="evidence" value="ECO:0007669"/>
    <property type="project" value="InterPro"/>
</dbReference>
<dbReference type="Gene3D" id="3.30.420.10">
    <property type="entry name" value="Ribonuclease H-like superfamily/Ribonuclease H"/>
    <property type="match status" value="1"/>
</dbReference>
<evidence type="ECO:0000256" key="9">
    <source>
        <dbReference type="ARBA" id="ARBA00022840"/>
    </source>
</evidence>
<dbReference type="Pfam" id="PF07727">
    <property type="entry name" value="RVT_2"/>
    <property type="match status" value="1"/>
</dbReference>
<evidence type="ECO:0000256" key="12">
    <source>
        <dbReference type="ARBA" id="ARBA00022918"/>
    </source>
</evidence>
<evidence type="ECO:0000256" key="2">
    <source>
        <dbReference type="ARBA" id="ARBA00022612"/>
    </source>
</evidence>
<dbReference type="InterPro" id="IPR025724">
    <property type="entry name" value="GAG-pre-integrase_dom"/>
</dbReference>
<evidence type="ECO:0000256" key="8">
    <source>
        <dbReference type="ARBA" id="ARBA00022801"/>
    </source>
</evidence>
<dbReference type="GO" id="GO:0008270">
    <property type="term" value="F:zinc ion binding"/>
    <property type="evidence" value="ECO:0007669"/>
    <property type="project" value="UniProtKB-KW"/>
</dbReference>
<keyword evidence="17" id="KW-0863">Zinc-finger</keyword>
<dbReference type="InterPro" id="IPR054722">
    <property type="entry name" value="PolX-like_BBD"/>
</dbReference>
<evidence type="ECO:0000256" key="1">
    <source>
        <dbReference type="ARBA" id="ARBA00002180"/>
    </source>
</evidence>
<dbReference type="InterPro" id="IPR013103">
    <property type="entry name" value="RVT_2"/>
</dbReference>
<feature type="region of interest" description="Disordered" evidence="18">
    <location>
        <begin position="1"/>
        <end position="28"/>
    </location>
</feature>
<dbReference type="AlphaFoldDB" id="A0A9W6Y7M9"/>
<sequence>MSPTGSPSAETRKDFENSRGNDENNPRHEVLARLAKSIKTEGILVSSRTARRPKPKIKNVRCSNFKGNEGYPGLEAGFENFIHVFEHAVRTEELMNGSTWTGDLKASVIVNFLEGKASRYYHKKNLEWQCRHNCDSMPYSGVTRAMRAEFGCKLSQLELSTKMQCNMHEGDTWHDYLEYLNFIESLMEGDQTKMVMEVFGNNACPELAPTLMSSVPDDTTDYDVETDCTADANARNNNVNSDRRPQQQNNAQVYAAIGNRGEIRCHVCGQPGHKVFTCPLVEQANKLATRGSANVAIADDSGDAESSDSDDEGHVWVAAGDAERSTSVTRVNVWTVDSRATHHLWIEHDQRFAIKPAFLLVRAANGDLVTTTEKGTAAIRTTAKGVSHTGLLENVYYAKGIYHNLISVAQNTARGFTGTFGKEQRIVTAKTGKIAADVSKSPSTGLWSVGILQGAVAFAALMSSTLQQWHERLGHVNYQDLVRMIDKNLDEGIVASNRKVDFCMNCAEAKQARRAKNKQDTSTSAPTDEPGATLCVDLKTDMAPDRLGHKHIMTIVDHATNYNREYLFDNKSNAIVHLEGFVSEFERQYDTKMTMIRSDGGGEFNITRLGRFLRNRVHKQQHETNTPSDDNGDGTQTGSPAEQHQLTYRAIQRIFGLNPGAQALPRDDFHPPQSFLKGFATPVNVLLTIVLKEVTAFAALLERDGIKEPVIVEETMSSPYWREWWQAVEVELRAISMNATWELVDIPTDGNIISAKWMFKLKFDNKDELERFKARLVVRSFAQKFGIDFAETFSRSRACGSLWPSDHSGTQSFVKAMFQMHTSELTSTNPSTCEPPTDSKYRRANVYCCERVSTALNKAASCGMTPYTATYLNVASAEADMTHVCISGGMKAC</sequence>
<evidence type="ECO:0000256" key="18">
    <source>
        <dbReference type="SAM" id="MobiDB-lite"/>
    </source>
</evidence>
<dbReference type="GO" id="GO:0003964">
    <property type="term" value="F:RNA-directed DNA polymerase activity"/>
    <property type="evidence" value="ECO:0007669"/>
    <property type="project" value="UniProtKB-KW"/>
</dbReference>
<keyword evidence="16" id="KW-0511">Multifunctional enzyme</keyword>
<feature type="compositionally biased region" description="Polar residues" evidence="18">
    <location>
        <begin position="623"/>
        <end position="640"/>
    </location>
</feature>
<dbReference type="PANTHER" id="PTHR42648">
    <property type="entry name" value="TRANSPOSASE, PUTATIVE-RELATED"/>
    <property type="match status" value="1"/>
</dbReference>